<organism evidence="2 3">
    <name type="scientific">Candidatus Liptonbacteria bacterium RIFCSPLOWO2_12_FULL_60_15</name>
    <dbReference type="NCBI Taxonomy" id="1798653"/>
    <lineage>
        <taxon>Bacteria</taxon>
        <taxon>Candidatus Liptoniibacteriota</taxon>
    </lineage>
</organism>
<dbReference type="PANTHER" id="PTHR43649">
    <property type="entry name" value="ARABINOSE-BINDING PROTEIN-RELATED"/>
    <property type="match status" value="1"/>
</dbReference>
<keyword evidence="1" id="KW-1133">Transmembrane helix</keyword>
<comment type="caution">
    <text evidence="2">The sequence shown here is derived from an EMBL/GenBank/DDBJ whole genome shotgun (WGS) entry which is preliminary data.</text>
</comment>
<proteinExistence type="predicted"/>
<feature type="transmembrane region" description="Helical" evidence="1">
    <location>
        <begin position="6"/>
        <end position="27"/>
    </location>
</feature>
<dbReference type="EMBL" id="MHLD01000002">
    <property type="protein sequence ID" value="OGZ02948.1"/>
    <property type="molecule type" value="Genomic_DNA"/>
</dbReference>
<reference evidence="2 3" key="1">
    <citation type="journal article" date="2016" name="Nat. Commun.">
        <title>Thousands of microbial genomes shed light on interconnected biogeochemical processes in an aquifer system.</title>
        <authorList>
            <person name="Anantharaman K."/>
            <person name="Brown C.T."/>
            <person name="Hug L.A."/>
            <person name="Sharon I."/>
            <person name="Castelle C.J."/>
            <person name="Probst A.J."/>
            <person name="Thomas B.C."/>
            <person name="Singh A."/>
            <person name="Wilkins M.J."/>
            <person name="Karaoz U."/>
            <person name="Brodie E.L."/>
            <person name="Williams K.H."/>
            <person name="Hubbard S.S."/>
            <person name="Banfield J.F."/>
        </authorList>
    </citation>
    <scope>NUCLEOTIDE SEQUENCE [LARGE SCALE GENOMIC DNA]</scope>
</reference>
<dbReference type="STRING" id="1798653.A3G64_00520"/>
<name>A0A1G2CR76_9BACT</name>
<evidence type="ECO:0008006" key="4">
    <source>
        <dbReference type="Google" id="ProtNLM"/>
    </source>
</evidence>
<dbReference type="PANTHER" id="PTHR43649:SF12">
    <property type="entry name" value="DIACETYLCHITOBIOSE BINDING PROTEIN DASA"/>
    <property type="match status" value="1"/>
</dbReference>
<dbReference type="Proteomes" id="UP000179281">
    <property type="component" value="Unassembled WGS sequence"/>
</dbReference>
<dbReference type="SUPFAM" id="SSF53850">
    <property type="entry name" value="Periplasmic binding protein-like II"/>
    <property type="match status" value="1"/>
</dbReference>
<keyword evidence="1" id="KW-0472">Membrane</keyword>
<evidence type="ECO:0000256" key="1">
    <source>
        <dbReference type="SAM" id="Phobius"/>
    </source>
</evidence>
<dbReference type="Pfam" id="PF01547">
    <property type="entry name" value="SBP_bac_1"/>
    <property type="match status" value="1"/>
</dbReference>
<evidence type="ECO:0000313" key="3">
    <source>
        <dbReference type="Proteomes" id="UP000179281"/>
    </source>
</evidence>
<dbReference type="InterPro" id="IPR050490">
    <property type="entry name" value="Bact_solute-bd_prot1"/>
</dbReference>
<dbReference type="InterPro" id="IPR006059">
    <property type="entry name" value="SBP"/>
</dbReference>
<keyword evidence="1" id="KW-0812">Transmembrane</keyword>
<gene>
    <name evidence="2" type="ORF">A3G64_00520</name>
</gene>
<protein>
    <recommendedName>
        <fullName evidence="4">ABC transporter substrate-binding protein</fullName>
    </recommendedName>
</protein>
<sequence length="350" mass="38579">MSLSRSQLIIIGGVGGVVLLIVALFVFGGRGPLNPPREELVVWGVFDEIGAFRAGIDAFQTSVRKNTQVLYERKNEQTYEQDLIQALAAGTGPDILMFHSTWLPKHFDKVAPLAETALPIAQFRGLYPTVVEQDFAPDGVIFALPLYVDTLALYWNKDYFDRKSIAFPPREWEEFQTLVPRLRELDSSGNIVKAAGAIGGSAKSVNRAADLMSLLMLQTGAAMTDDMFGRATFAAPVGGGQVPGLNALEFVSQFANPASSVYTWNDRLHYSVDNFAEGDVAMMFNYAYQTGLLHEKNPFLKFDIAPMPQPRGASQPVNFANYWGLAVSKKSAKAYLAWQFVKFLTTDQVS</sequence>
<dbReference type="AlphaFoldDB" id="A0A1G2CR76"/>
<evidence type="ECO:0000313" key="2">
    <source>
        <dbReference type="EMBL" id="OGZ02948.1"/>
    </source>
</evidence>
<dbReference type="Gene3D" id="3.40.190.10">
    <property type="entry name" value="Periplasmic binding protein-like II"/>
    <property type="match status" value="1"/>
</dbReference>
<accession>A0A1G2CR76</accession>
<feature type="non-terminal residue" evidence="2">
    <location>
        <position position="350"/>
    </location>
</feature>